<organism evidence="2 3">
    <name type="scientific">Colletotrichum salicis</name>
    <dbReference type="NCBI Taxonomy" id="1209931"/>
    <lineage>
        <taxon>Eukaryota</taxon>
        <taxon>Fungi</taxon>
        <taxon>Dikarya</taxon>
        <taxon>Ascomycota</taxon>
        <taxon>Pezizomycotina</taxon>
        <taxon>Sordariomycetes</taxon>
        <taxon>Hypocreomycetidae</taxon>
        <taxon>Glomerellales</taxon>
        <taxon>Glomerellaceae</taxon>
        <taxon>Colletotrichum</taxon>
        <taxon>Colletotrichum acutatum species complex</taxon>
    </lineage>
</organism>
<proteinExistence type="predicted"/>
<evidence type="ECO:0000313" key="3">
    <source>
        <dbReference type="Proteomes" id="UP000070121"/>
    </source>
</evidence>
<dbReference type="OrthoDB" id="10490190at2759"/>
<dbReference type="EMBL" id="JFFI01001905">
    <property type="protein sequence ID" value="KXH50517.1"/>
    <property type="molecule type" value="Genomic_DNA"/>
</dbReference>
<accession>A0A135TQZ2</accession>
<protein>
    <submittedName>
        <fullName evidence="2">Uncharacterized protein</fullName>
    </submittedName>
</protein>
<feature type="region of interest" description="Disordered" evidence="1">
    <location>
        <begin position="219"/>
        <end position="257"/>
    </location>
</feature>
<dbReference type="Proteomes" id="UP000070121">
    <property type="component" value="Unassembled WGS sequence"/>
</dbReference>
<feature type="compositionally biased region" description="Basic residues" evidence="1">
    <location>
        <begin position="236"/>
        <end position="250"/>
    </location>
</feature>
<reference evidence="2 3" key="1">
    <citation type="submission" date="2014-02" db="EMBL/GenBank/DDBJ databases">
        <title>The genome sequence of Colletotrichum salicis CBS 607.94.</title>
        <authorList>
            <person name="Baroncelli R."/>
            <person name="Thon M.R."/>
        </authorList>
    </citation>
    <scope>NUCLEOTIDE SEQUENCE [LARGE SCALE GENOMIC DNA]</scope>
    <source>
        <strain evidence="2 3">CBS 607.94</strain>
    </source>
</reference>
<evidence type="ECO:0000313" key="2">
    <source>
        <dbReference type="EMBL" id="KXH50517.1"/>
    </source>
</evidence>
<name>A0A135TQZ2_9PEZI</name>
<feature type="region of interest" description="Disordered" evidence="1">
    <location>
        <begin position="144"/>
        <end position="184"/>
    </location>
</feature>
<dbReference type="AlphaFoldDB" id="A0A135TQZ2"/>
<comment type="caution">
    <text evidence="2">The sequence shown here is derived from an EMBL/GenBank/DDBJ whole genome shotgun (WGS) entry which is preliminary data.</text>
</comment>
<gene>
    <name evidence="2" type="ORF">CSAL01_11641</name>
</gene>
<evidence type="ECO:0000256" key="1">
    <source>
        <dbReference type="SAM" id="MobiDB-lite"/>
    </source>
</evidence>
<sequence length="257" mass="29178">MSVLEEDIKAHWSERPCGGSGSVYPGTCISIREHLCANREGTLALAANIKAAIAEREIIFVRVQAKKQQDASRLRESLAREDAYIGSLEAALEEARNRRVKVREEYTARVSDFEKDLGDAAGAMSHLLEEWNKVLMTRGLHHPRQVTNNSLEDDDQSQEDKENIGPRRQVCSFPPTNLASEHNRLRGNEWAHMVREKTAKDQFVASWVSATLDAQSELDRGVDDNGMSGQTLSPARRTRREKTRGQRHRYRPYDPRD</sequence>
<keyword evidence="3" id="KW-1185">Reference proteome</keyword>